<evidence type="ECO:0000313" key="5">
    <source>
        <dbReference type="Proteomes" id="UP000562984"/>
    </source>
</evidence>
<gene>
    <name evidence="4" type="ORF">HKD39_01780</name>
</gene>
<feature type="domain" description="Peptidase M24" evidence="2">
    <location>
        <begin position="186"/>
        <end position="386"/>
    </location>
</feature>
<protein>
    <submittedName>
        <fullName evidence="4">Aminopeptidase P family protein</fullName>
    </submittedName>
</protein>
<dbReference type="Pfam" id="PF00557">
    <property type="entry name" value="Peptidase_M24"/>
    <property type="match status" value="1"/>
</dbReference>
<dbReference type="Gene3D" id="3.90.230.10">
    <property type="entry name" value="Creatinase/methionine aminopeptidase superfamily"/>
    <property type="match status" value="1"/>
</dbReference>
<dbReference type="GO" id="GO:0004177">
    <property type="term" value="F:aminopeptidase activity"/>
    <property type="evidence" value="ECO:0007669"/>
    <property type="project" value="UniProtKB-KW"/>
</dbReference>
<proteinExistence type="predicted"/>
<dbReference type="EMBL" id="JABEND010000001">
    <property type="protein sequence ID" value="NNG34470.1"/>
    <property type="molecule type" value="Genomic_DNA"/>
</dbReference>
<feature type="region of interest" description="Disordered" evidence="1">
    <location>
        <begin position="1"/>
        <end position="37"/>
    </location>
</feature>
<organism evidence="4 5">
    <name type="scientific">Nakamurella aerolata</name>
    <dbReference type="NCBI Taxonomy" id="1656892"/>
    <lineage>
        <taxon>Bacteria</taxon>
        <taxon>Bacillati</taxon>
        <taxon>Actinomycetota</taxon>
        <taxon>Actinomycetes</taxon>
        <taxon>Nakamurellales</taxon>
        <taxon>Nakamurellaceae</taxon>
        <taxon>Nakamurella</taxon>
    </lineage>
</organism>
<dbReference type="InterPro" id="IPR036005">
    <property type="entry name" value="Creatinase/aminopeptidase-like"/>
</dbReference>
<keyword evidence="4" id="KW-0378">Hydrolase</keyword>
<dbReference type="PANTHER" id="PTHR46112">
    <property type="entry name" value="AMINOPEPTIDASE"/>
    <property type="match status" value="1"/>
</dbReference>
<dbReference type="InterPro" id="IPR000587">
    <property type="entry name" value="Creatinase_N"/>
</dbReference>
<name>A0A849A7K0_9ACTN</name>
<dbReference type="InterPro" id="IPR000994">
    <property type="entry name" value="Pept_M24"/>
</dbReference>
<evidence type="ECO:0000259" key="3">
    <source>
        <dbReference type="Pfam" id="PF01321"/>
    </source>
</evidence>
<feature type="compositionally biased region" description="Low complexity" evidence="1">
    <location>
        <begin position="27"/>
        <end position="37"/>
    </location>
</feature>
<dbReference type="RefSeq" id="WP_171198100.1">
    <property type="nucleotide sequence ID" value="NZ_JABEND010000001.1"/>
</dbReference>
<sequence length="409" mass="42087">MAAPSTSRPASGTDSAATGAPAGGGPNTDPALTAPTPTADLAGRLQRLGNELATAGLDTVVIGPGADLAYFVGHSVSSHERLTCLVVTPDGTGKLLVPSLERPGWNGSGAEQLGLEIATWLDGEDPYAALAALLPESARMLGVDYYLPAMHALGLRAAVPGSELALAGEAIAELRMRKDPAELAALTAVAAANDRVQRRIGEWLLPGRTEREVAADIAAALVAEGHQAADFVIVASGPNGASPHHEASDRVLREGDPVVVDIGGPSPAGYNSDCTRTYVVGAPTEEFAEVHRIVQQAQQAGVQAARAGAGCAAVDAASRQVIVDAGYGDYFITRTGHGIGLEVHEHPYLVRGNDRELEPGMAFSVEPGIYLPGKFGVRIEDIVVIDADGVGQRLNHAPTELVSVGGAKP</sequence>
<dbReference type="Pfam" id="PF01321">
    <property type="entry name" value="Creatinase_N"/>
    <property type="match status" value="1"/>
</dbReference>
<keyword evidence="5" id="KW-1185">Reference proteome</keyword>
<feature type="domain" description="Creatinase N-terminal" evidence="3">
    <location>
        <begin position="44"/>
        <end position="176"/>
    </location>
</feature>
<dbReference type="Gene3D" id="3.40.350.10">
    <property type="entry name" value="Creatinase/prolidase N-terminal domain"/>
    <property type="match status" value="1"/>
</dbReference>
<dbReference type="SUPFAM" id="SSF53092">
    <property type="entry name" value="Creatinase/prolidase N-terminal domain"/>
    <property type="match status" value="1"/>
</dbReference>
<dbReference type="InterPro" id="IPR050659">
    <property type="entry name" value="Peptidase_M24B"/>
</dbReference>
<evidence type="ECO:0000256" key="1">
    <source>
        <dbReference type="SAM" id="MobiDB-lite"/>
    </source>
</evidence>
<feature type="compositionally biased region" description="Low complexity" evidence="1">
    <location>
        <begin position="9"/>
        <end position="20"/>
    </location>
</feature>
<dbReference type="Proteomes" id="UP000562984">
    <property type="component" value="Unassembled WGS sequence"/>
</dbReference>
<reference evidence="4 5" key="1">
    <citation type="submission" date="2020-05" db="EMBL/GenBank/DDBJ databases">
        <title>Nakamurella sp. DB0629 isolated from air conditioner.</title>
        <authorList>
            <person name="Kim D.H."/>
            <person name="Kim D.-U."/>
        </authorList>
    </citation>
    <scope>NUCLEOTIDE SEQUENCE [LARGE SCALE GENOMIC DNA]</scope>
    <source>
        <strain evidence="4 5">DB0629</strain>
    </source>
</reference>
<evidence type="ECO:0000313" key="4">
    <source>
        <dbReference type="EMBL" id="NNG34470.1"/>
    </source>
</evidence>
<comment type="caution">
    <text evidence="4">The sequence shown here is derived from an EMBL/GenBank/DDBJ whole genome shotgun (WGS) entry which is preliminary data.</text>
</comment>
<evidence type="ECO:0000259" key="2">
    <source>
        <dbReference type="Pfam" id="PF00557"/>
    </source>
</evidence>
<keyword evidence="4" id="KW-0031">Aminopeptidase</keyword>
<dbReference type="PANTHER" id="PTHR46112:SF3">
    <property type="entry name" value="AMINOPEPTIDASE YPDF"/>
    <property type="match status" value="1"/>
</dbReference>
<keyword evidence="4" id="KW-0645">Protease</keyword>
<dbReference type="SUPFAM" id="SSF55920">
    <property type="entry name" value="Creatinase/aminopeptidase"/>
    <property type="match status" value="1"/>
</dbReference>
<dbReference type="InterPro" id="IPR029149">
    <property type="entry name" value="Creatin/AminoP/Spt16_N"/>
</dbReference>
<accession>A0A849A7K0</accession>
<dbReference type="AlphaFoldDB" id="A0A849A7K0"/>